<evidence type="ECO:0000256" key="1">
    <source>
        <dbReference type="ARBA" id="ARBA00005251"/>
    </source>
</evidence>
<dbReference type="GO" id="GO:0003723">
    <property type="term" value="F:RNA binding"/>
    <property type="evidence" value="ECO:0007669"/>
    <property type="project" value="TreeGrafter"/>
</dbReference>
<dbReference type="InterPro" id="IPR014721">
    <property type="entry name" value="Ribsml_uS5_D2-typ_fold_subgr"/>
</dbReference>
<dbReference type="PANTHER" id="PTHR21569:SF1">
    <property type="entry name" value="SMALL RIBOSOMAL SUBUNIT PROTEIN US9M"/>
    <property type="match status" value="1"/>
</dbReference>
<dbReference type="InParanoid" id="A0A2R6RSU4"/>
<keyword evidence="2 4" id="KW-0689">Ribosomal protein</keyword>
<dbReference type="AlphaFoldDB" id="A0A2R6RSU4"/>
<gene>
    <name evidence="6" type="ORF">CEY00_Acc03433</name>
</gene>
<name>A0A2R6RSU4_ACTCC</name>
<evidence type="ECO:0000313" key="6">
    <source>
        <dbReference type="EMBL" id="PSS33049.1"/>
    </source>
</evidence>
<dbReference type="STRING" id="1590841.A0A2R6RSU4"/>
<evidence type="ECO:0000313" key="7">
    <source>
        <dbReference type="Proteomes" id="UP000241394"/>
    </source>
</evidence>
<dbReference type="GO" id="GO:0006412">
    <property type="term" value="P:translation"/>
    <property type="evidence" value="ECO:0007669"/>
    <property type="project" value="InterPro"/>
</dbReference>
<dbReference type="Gene3D" id="3.30.230.10">
    <property type="match status" value="1"/>
</dbReference>
<dbReference type="FunCoup" id="A0A2R6RSU4">
    <property type="interactions" value="1861"/>
</dbReference>
<dbReference type="GO" id="GO:0022627">
    <property type="term" value="C:cytosolic small ribosomal subunit"/>
    <property type="evidence" value="ECO:0007669"/>
    <property type="project" value="TreeGrafter"/>
</dbReference>
<dbReference type="FunFam" id="3.30.230.10:FF:000034">
    <property type="entry name" value="30S ribosomal protein S9"/>
    <property type="match status" value="1"/>
</dbReference>
<dbReference type="SUPFAM" id="SSF54211">
    <property type="entry name" value="Ribosomal protein S5 domain 2-like"/>
    <property type="match status" value="1"/>
</dbReference>
<feature type="region of interest" description="Disordered" evidence="5">
    <location>
        <begin position="85"/>
        <end position="107"/>
    </location>
</feature>
<reference evidence="7" key="2">
    <citation type="journal article" date="2018" name="BMC Genomics">
        <title>A manually annotated Actinidia chinensis var. chinensis (kiwifruit) genome highlights the challenges associated with draft genomes and gene prediction in plants.</title>
        <authorList>
            <person name="Pilkington S.M."/>
            <person name="Crowhurst R."/>
            <person name="Hilario E."/>
            <person name="Nardozza S."/>
            <person name="Fraser L."/>
            <person name="Peng Y."/>
            <person name="Gunaseelan K."/>
            <person name="Simpson R."/>
            <person name="Tahir J."/>
            <person name="Deroles S.C."/>
            <person name="Templeton K."/>
            <person name="Luo Z."/>
            <person name="Davy M."/>
            <person name="Cheng C."/>
            <person name="McNeilage M."/>
            <person name="Scaglione D."/>
            <person name="Liu Y."/>
            <person name="Zhang Q."/>
            <person name="Datson P."/>
            <person name="De Silva N."/>
            <person name="Gardiner S.E."/>
            <person name="Bassett H."/>
            <person name="Chagne D."/>
            <person name="McCallum J."/>
            <person name="Dzierzon H."/>
            <person name="Deng C."/>
            <person name="Wang Y.Y."/>
            <person name="Barron L."/>
            <person name="Manako K."/>
            <person name="Bowen J."/>
            <person name="Foster T.M."/>
            <person name="Erridge Z.A."/>
            <person name="Tiffin H."/>
            <person name="Waite C.N."/>
            <person name="Davies K.M."/>
            <person name="Grierson E.P."/>
            <person name="Laing W.A."/>
            <person name="Kirk R."/>
            <person name="Chen X."/>
            <person name="Wood M."/>
            <person name="Montefiori M."/>
            <person name="Brummell D.A."/>
            <person name="Schwinn K.E."/>
            <person name="Catanach A."/>
            <person name="Fullerton C."/>
            <person name="Li D."/>
            <person name="Meiyalaghan S."/>
            <person name="Nieuwenhuizen N."/>
            <person name="Read N."/>
            <person name="Prakash R."/>
            <person name="Hunter D."/>
            <person name="Zhang H."/>
            <person name="McKenzie M."/>
            <person name="Knabel M."/>
            <person name="Harris A."/>
            <person name="Allan A.C."/>
            <person name="Gleave A."/>
            <person name="Chen A."/>
            <person name="Janssen B.J."/>
            <person name="Plunkett B."/>
            <person name="Ampomah-Dwamena C."/>
            <person name="Voogd C."/>
            <person name="Leif D."/>
            <person name="Lafferty D."/>
            <person name="Souleyre E.J.F."/>
            <person name="Varkonyi-Gasic E."/>
            <person name="Gambi F."/>
            <person name="Hanley J."/>
            <person name="Yao J.L."/>
            <person name="Cheung J."/>
            <person name="David K.M."/>
            <person name="Warren B."/>
            <person name="Marsh K."/>
            <person name="Snowden K.C."/>
            <person name="Lin-Wang K."/>
            <person name="Brian L."/>
            <person name="Martinez-Sanchez M."/>
            <person name="Wang M."/>
            <person name="Ileperuma N."/>
            <person name="Macnee N."/>
            <person name="Campin R."/>
            <person name="McAtee P."/>
            <person name="Drummond R.S.M."/>
            <person name="Espley R.V."/>
            <person name="Ireland H.S."/>
            <person name="Wu R."/>
            <person name="Atkinson R.G."/>
            <person name="Karunairetnam S."/>
            <person name="Bulley S."/>
            <person name="Chunkath S."/>
            <person name="Hanley Z."/>
            <person name="Storey R."/>
            <person name="Thrimawithana A.H."/>
            <person name="Thomson S."/>
            <person name="David C."/>
            <person name="Testolin R."/>
            <person name="Huang H."/>
            <person name="Hellens R.P."/>
            <person name="Schaffer R.J."/>
        </authorList>
    </citation>
    <scope>NUCLEOTIDE SEQUENCE [LARGE SCALE GENOMIC DNA]</scope>
    <source>
        <strain evidence="7">cv. Red5</strain>
    </source>
</reference>
<evidence type="ECO:0000256" key="5">
    <source>
        <dbReference type="SAM" id="MobiDB-lite"/>
    </source>
</evidence>
<evidence type="ECO:0000256" key="3">
    <source>
        <dbReference type="ARBA" id="ARBA00023274"/>
    </source>
</evidence>
<reference evidence="6 7" key="1">
    <citation type="submission" date="2017-07" db="EMBL/GenBank/DDBJ databases">
        <title>An improved, manually edited Actinidia chinensis var. chinensis (kiwifruit) genome highlights the challenges associated with draft genomes and gene prediction in plants.</title>
        <authorList>
            <person name="Pilkington S."/>
            <person name="Crowhurst R."/>
            <person name="Hilario E."/>
            <person name="Nardozza S."/>
            <person name="Fraser L."/>
            <person name="Peng Y."/>
            <person name="Gunaseelan K."/>
            <person name="Simpson R."/>
            <person name="Tahir J."/>
            <person name="Deroles S."/>
            <person name="Templeton K."/>
            <person name="Luo Z."/>
            <person name="Davy M."/>
            <person name="Cheng C."/>
            <person name="Mcneilage M."/>
            <person name="Scaglione D."/>
            <person name="Liu Y."/>
            <person name="Zhang Q."/>
            <person name="Datson P."/>
            <person name="De Silva N."/>
            <person name="Gardiner S."/>
            <person name="Bassett H."/>
            <person name="Chagne D."/>
            <person name="Mccallum J."/>
            <person name="Dzierzon H."/>
            <person name="Deng C."/>
            <person name="Wang Y.-Y."/>
            <person name="Barron N."/>
            <person name="Manako K."/>
            <person name="Bowen J."/>
            <person name="Foster T."/>
            <person name="Erridge Z."/>
            <person name="Tiffin H."/>
            <person name="Waite C."/>
            <person name="Davies K."/>
            <person name="Grierson E."/>
            <person name="Laing W."/>
            <person name="Kirk R."/>
            <person name="Chen X."/>
            <person name="Wood M."/>
            <person name="Montefiori M."/>
            <person name="Brummell D."/>
            <person name="Schwinn K."/>
            <person name="Catanach A."/>
            <person name="Fullerton C."/>
            <person name="Li D."/>
            <person name="Meiyalaghan S."/>
            <person name="Nieuwenhuizen N."/>
            <person name="Read N."/>
            <person name="Prakash R."/>
            <person name="Hunter D."/>
            <person name="Zhang H."/>
            <person name="Mckenzie M."/>
            <person name="Knabel M."/>
            <person name="Harris A."/>
            <person name="Allan A."/>
            <person name="Chen A."/>
            <person name="Janssen B."/>
            <person name="Plunkett B."/>
            <person name="Dwamena C."/>
            <person name="Voogd C."/>
            <person name="Leif D."/>
            <person name="Lafferty D."/>
            <person name="Souleyre E."/>
            <person name="Varkonyi-Gasic E."/>
            <person name="Gambi F."/>
            <person name="Hanley J."/>
            <person name="Yao J.-L."/>
            <person name="Cheung J."/>
            <person name="David K."/>
            <person name="Warren B."/>
            <person name="Marsh K."/>
            <person name="Snowden K."/>
            <person name="Lin-Wang K."/>
            <person name="Brian L."/>
            <person name="Martinez-Sanchez M."/>
            <person name="Wang M."/>
            <person name="Ileperuma N."/>
            <person name="Macnee N."/>
            <person name="Campin R."/>
            <person name="Mcatee P."/>
            <person name="Drummond R."/>
            <person name="Espley R."/>
            <person name="Ireland H."/>
            <person name="Wu R."/>
            <person name="Atkinson R."/>
            <person name="Karunairetnam S."/>
            <person name="Bulley S."/>
            <person name="Chunkath S."/>
            <person name="Hanley Z."/>
            <person name="Storey R."/>
            <person name="Thrimawithana A."/>
            <person name="Thomson S."/>
            <person name="David C."/>
            <person name="Testolin R."/>
        </authorList>
    </citation>
    <scope>NUCLEOTIDE SEQUENCE [LARGE SCALE GENOMIC DNA]</scope>
    <source>
        <strain evidence="7">cv. Red5</strain>
        <tissue evidence="6">Young leaf</tissue>
    </source>
</reference>
<dbReference type="InterPro" id="IPR023035">
    <property type="entry name" value="Ribosomal_uS9_bac/plastid"/>
</dbReference>
<dbReference type="PROSITE" id="PS00360">
    <property type="entry name" value="RIBOSOMAL_S9"/>
    <property type="match status" value="1"/>
</dbReference>
<organism evidence="6 7">
    <name type="scientific">Actinidia chinensis var. chinensis</name>
    <name type="common">Chinese soft-hair kiwi</name>
    <dbReference type="NCBI Taxonomy" id="1590841"/>
    <lineage>
        <taxon>Eukaryota</taxon>
        <taxon>Viridiplantae</taxon>
        <taxon>Streptophyta</taxon>
        <taxon>Embryophyta</taxon>
        <taxon>Tracheophyta</taxon>
        <taxon>Spermatophyta</taxon>
        <taxon>Magnoliopsida</taxon>
        <taxon>eudicotyledons</taxon>
        <taxon>Gunneridae</taxon>
        <taxon>Pentapetalae</taxon>
        <taxon>asterids</taxon>
        <taxon>Ericales</taxon>
        <taxon>Actinidiaceae</taxon>
        <taxon>Actinidia</taxon>
    </lineage>
</organism>
<proteinExistence type="inferred from homology"/>
<keyword evidence="7" id="KW-1185">Reference proteome</keyword>
<accession>A0A2R6RSU4</accession>
<sequence>MLARFLTRSSHLRLLTLISSQNHFSNPKPHHFHTSLPPIPNPRPNFPSVVPRFFSSNQNNDGGNKDQRSLNADFWKISTEEDSVFGDDAGTLEGISGGDAKPEEDSWLSASEEGADTVDDIFKGVEKSEIGGGGDDWTTADGYKPWTLVEEEKGDQVFDFGEEVSEMRSGGDERVEIEKSEEDRKLEEEEKVLSTVLQGPNRAFGDLVAASGITEAMLDSLIALKDMESVQGLPPLREIEDMRYEKNTRKSSRAEIERQKQEEVAKSRVREVDEKGRAYGTGRRKCSIARVWIQPGDGKFLVNDKEFDVYFRMLDHRAALLRPFSETKTLGLWDISCTVKGGGLSGQVGAVQLGISRALQNWEPDLRPPLKAAGFLTRDARVVERKKPGKAKARKSFQWVKR</sequence>
<dbReference type="OMA" id="GLWDINC"/>
<comment type="caution">
    <text evidence="6">The sequence shown here is derived from an EMBL/GenBank/DDBJ whole genome shotgun (WGS) entry which is preliminary data.</text>
</comment>
<keyword evidence="3 4" id="KW-0687">Ribonucleoprotein</keyword>
<evidence type="ECO:0000256" key="2">
    <source>
        <dbReference type="ARBA" id="ARBA00022980"/>
    </source>
</evidence>
<protein>
    <submittedName>
        <fullName evidence="6">30S ribosomal protein</fullName>
    </submittedName>
</protein>
<dbReference type="InterPro" id="IPR020574">
    <property type="entry name" value="Ribosomal_uS9_CS"/>
</dbReference>
<dbReference type="Gramene" id="PSS33049">
    <property type="protein sequence ID" value="PSS33049"/>
    <property type="gene ID" value="CEY00_Acc03433"/>
</dbReference>
<dbReference type="InterPro" id="IPR020568">
    <property type="entry name" value="Ribosomal_Su5_D2-typ_SF"/>
</dbReference>
<dbReference type="EMBL" id="NKQK01000003">
    <property type="protein sequence ID" value="PSS33049.1"/>
    <property type="molecule type" value="Genomic_DNA"/>
</dbReference>
<dbReference type="Proteomes" id="UP000241394">
    <property type="component" value="Chromosome LG3"/>
</dbReference>
<dbReference type="PANTHER" id="PTHR21569">
    <property type="entry name" value="RIBOSOMAL PROTEIN S9"/>
    <property type="match status" value="1"/>
</dbReference>
<evidence type="ECO:0000256" key="4">
    <source>
        <dbReference type="RuleBase" id="RU003815"/>
    </source>
</evidence>
<dbReference type="GO" id="GO:0003735">
    <property type="term" value="F:structural constituent of ribosome"/>
    <property type="evidence" value="ECO:0007669"/>
    <property type="project" value="InterPro"/>
</dbReference>
<comment type="similarity">
    <text evidence="1 4">Belongs to the universal ribosomal protein uS9 family.</text>
</comment>
<dbReference type="HAMAP" id="MF_00532_B">
    <property type="entry name" value="Ribosomal_uS9_B"/>
    <property type="match status" value="1"/>
</dbReference>
<dbReference type="NCBIfam" id="NF001099">
    <property type="entry name" value="PRK00132.1"/>
    <property type="match status" value="1"/>
</dbReference>
<dbReference type="Pfam" id="PF00380">
    <property type="entry name" value="Ribosomal_S9"/>
    <property type="match status" value="1"/>
</dbReference>
<dbReference type="InterPro" id="IPR000754">
    <property type="entry name" value="Ribosomal_uS9"/>
</dbReference>
<dbReference type="OrthoDB" id="10254627at2759"/>